<evidence type="ECO:0000259" key="8">
    <source>
        <dbReference type="Pfam" id="PF06808"/>
    </source>
</evidence>
<feature type="transmembrane region" description="Helical" evidence="7">
    <location>
        <begin position="77"/>
        <end position="96"/>
    </location>
</feature>
<gene>
    <name evidence="9" type="ORF">M3202_10475</name>
</gene>
<keyword evidence="4 7" id="KW-0812">Transmembrane</keyword>
<evidence type="ECO:0000256" key="7">
    <source>
        <dbReference type="SAM" id="Phobius"/>
    </source>
</evidence>
<organism evidence="9 10">
    <name type="scientific">Halalkalibacter oceani</name>
    <dbReference type="NCBI Taxonomy" id="1653776"/>
    <lineage>
        <taxon>Bacteria</taxon>
        <taxon>Bacillati</taxon>
        <taxon>Bacillota</taxon>
        <taxon>Bacilli</taxon>
        <taxon>Bacillales</taxon>
        <taxon>Bacillaceae</taxon>
        <taxon>Halalkalibacter</taxon>
    </lineage>
</organism>
<dbReference type="RefSeq" id="WP_251223293.1">
    <property type="nucleotide sequence ID" value="NZ_JAMBOL010000008.1"/>
</dbReference>
<feature type="transmembrane region" description="Helical" evidence="7">
    <location>
        <begin position="239"/>
        <end position="255"/>
    </location>
</feature>
<dbReference type="Proteomes" id="UP001139179">
    <property type="component" value="Unassembled WGS sequence"/>
</dbReference>
<proteinExistence type="predicted"/>
<evidence type="ECO:0000256" key="3">
    <source>
        <dbReference type="ARBA" id="ARBA00022519"/>
    </source>
</evidence>
<protein>
    <submittedName>
        <fullName evidence="9">TRAP transporter large permease</fullName>
    </submittedName>
</protein>
<dbReference type="InterPro" id="IPR010656">
    <property type="entry name" value="DctM"/>
</dbReference>
<feature type="transmembrane region" description="Helical" evidence="7">
    <location>
        <begin position="334"/>
        <end position="351"/>
    </location>
</feature>
<feature type="transmembrane region" description="Helical" evidence="7">
    <location>
        <begin position="46"/>
        <end position="65"/>
    </location>
</feature>
<feature type="transmembrane region" description="Helical" evidence="7">
    <location>
        <begin position="391"/>
        <end position="412"/>
    </location>
</feature>
<dbReference type="PANTHER" id="PTHR33362:SF3">
    <property type="entry name" value="SIALIC ACID TRAP TRANSPORTER PERMEASE PROTEIN SIAT"/>
    <property type="match status" value="1"/>
</dbReference>
<evidence type="ECO:0000256" key="6">
    <source>
        <dbReference type="ARBA" id="ARBA00023136"/>
    </source>
</evidence>
<keyword evidence="5 7" id="KW-1133">Transmembrane helix</keyword>
<comment type="subcellular location">
    <subcellularLocation>
        <location evidence="1">Cell inner membrane</location>
        <topology evidence="1">Multi-pass membrane protein</topology>
    </subcellularLocation>
</comment>
<evidence type="ECO:0000256" key="2">
    <source>
        <dbReference type="ARBA" id="ARBA00022475"/>
    </source>
</evidence>
<feature type="domain" description="TRAP C4-dicarboxylate transport system permease DctM subunit" evidence="8">
    <location>
        <begin position="6"/>
        <end position="415"/>
    </location>
</feature>
<dbReference type="NCBIfam" id="TIGR00786">
    <property type="entry name" value="dctM"/>
    <property type="match status" value="1"/>
</dbReference>
<dbReference type="Pfam" id="PF06808">
    <property type="entry name" value="DctM"/>
    <property type="match status" value="1"/>
</dbReference>
<dbReference type="EMBL" id="JAMBOL010000008">
    <property type="protein sequence ID" value="MCM3714513.1"/>
    <property type="molecule type" value="Genomic_DNA"/>
</dbReference>
<dbReference type="GO" id="GO:0005886">
    <property type="term" value="C:plasma membrane"/>
    <property type="evidence" value="ECO:0007669"/>
    <property type="project" value="UniProtKB-SubCell"/>
</dbReference>
<dbReference type="GO" id="GO:0022857">
    <property type="term" value="F:transmembrane transporter activity"/>
    <property type="evidence" value="ECO:0007669"/>
    <property type="project" value="TreeGrafter"/>
</dbReference>
<feature type="transmembrane region" description="Helical" evidence="7">
    <location>
        <begin position="311"/>
        <end position="329"/>
    </location>
</feature>
<evidence type="ECO:0000256" key="4">
    <source>
        <dbReference type="ARBA" id="ARBA00022692"/>
    </source>
</evidence>
<dbReference type="PIRSF" id="PIRSF006066">
    <property type="entry name" value="HI0050"/>
    <property type="match status" value="1"/>
</dbReference>
<accession>A0A9X2DQA9</accession>
<evidence type="ECO:0000256" key="1">
    <source>
        <dbReference type="ARBA" id="ARBA00004429"/>
    </source>
</evidence>
<dbReference type="PANTHER" id="PTHR33362">
    <property type="entry name" value="SIALIC ACID TRAP TRANSPORTER PERMEASE PROTEIN SIAT-RELATED"/>
    <property type="match status" value="1"/>
</dbReference>
<feature type="transmembrane region" description="Helical" evidence="7">
    <location>
        <begin position="357"/>
        <end position="379"/>
    </location>
</feature>
<feature type="transmembrane region" description="Helical" evidence="7">
    <location>
        <begin position="267"/>
        <end position="291"/>
    </location>
</feature>
<sequence length="424" mass="44815">MIWILLISLVILFAISTPIAIALGSATALAVIWTGEMPVLAIVQRMFNSVDMFPLMAIPFFILAGSLMETGGISKRLINFASALVGEMKGGLAAVAVVTSMFFAAISGSSPATVAAIGSILIPAMVARGYHRDFAAAVQATSGGLGVIIPPSIPIILYGVTAEVSVGDLFIAGIVPGLLVSLSLLILVYFLSRKKGYQGTESSTTKQKLVAFREALLALLMPVIILGGIYGGIFTPTEAAVVAVVYAFVVGKFVYREITWKSVMGIFSQSAVTTSIIMIIIANAGVFGWLLTRERVPQMVAESFLNYTESPIIFLLLINLLLLFVGMIFETSAAIIILAPILAPIAVMVGIDPVHFGIIMVVNLAIGMVTPPVGVNLFVAAPIAGTSLEKISRAVLPFIALLIINVLMISFIPKISTILLDVFK</sequence>
<keyword evidence="6 7" id="KW-0472">Membrane</keyword>
<evidence type="ECO:0000313" key="10">
    <source>
        <dbReference type="Proteomes" id="UP001139179"/>
    </source>
</evidence>
<name>A0A9X2DQA9_9BACI</name>
<keyword evidence="2" id="KW-1003">Cell membrane</keyword>
<evidence type="ECO:0000256" key="5">
    <source>
        <dbReference type="ARBA" id="ARBA00022989"/>
    </source>
</evidence>
<feature type="transmembrane region" description="Helical" evidence="7">
    <location>
        <begin position="169"/>
        <end position="191"/>
    </location>
</feature>
<evidence type="ECO:0000313" key="9">
    <source>
        <dbReference type="EMBL" id="MCM3714513.1"/>
    </source>
</evidence>
<keyword evidence="10" id="KW-1185">Reference proteome</keyword>
<dbReference type="InterPro" id="IPR004681">
    <property type="entry name" value="TRAP_DctM"/>
</dbReference>
<feature type="transmembrane region" description="Helical" evidence="7">
    <location>
        <begin position="212"/>
        <end position="233"/>
    </location>
</feature>
<comment type="caution">
    <text evidence="9">The sequence shown here is derived from an EMBL/GenBank/DDBJ whole genome shotgun (WGS) entry which is preliminary data.</text>
</comment>
<keyword evidence="3" id="KW-0997">Cell inner membrane</keyword>
<feature type="transmembrane region" description="Helical" evidence="7">
    <location>
        <begin position="102"/>
        <end position="122"/>
    </location>
</feature>
<dbReference type="AlphaFoldDB" id="A0A9X2DQA9"/>
<reference evidence="9" key="1">
    <citation type="submission" date="2022-05" db="EMBL/GenBank/DDBJ databases">
        <title>Comparative Genomics of Spacecraft Associated Microbes.</title>
        <authorList>
            <person name="Tran M.T."/>
            <person name="Wright A."/>
            <person name="Seuylemezian A."/>
            <person name="Eisen J."/>
            <person name="Coil D."/>
        </authorList>
    </citation>
    <scope>NUCLEOTIDE SEQUENCE</scope>
    <source>
        <strain evidence="9">214.1.1</strain>
    </source>
</reference>
<feature type="transmembrane region" description="Helical" evidence="7">
    <location>
        <begin position="134"/>
        <end position="157"/>
    </location>
</feature>